<keyword evidence="12" id="KW-1185">Reference proteome</keyword>
<name>A0A9P6R036_9FUNG</name>
<evidence type="ECO:0000313" key="11">
    <source>
        <dbReference type="EMBL" id="KAG0309403.1"/>
    </source>
</evidence>
<dbReference type="FunFam" id="3.30.200.20:FF:000042">
    <property type="entry name" value="Aurora kinase A"/>
    <property type="match status" value="1"/>
</dbReference>
<evidence type="ECO:0000256" key="7">
    <source>
        <dbReference type="ARBA" id="ARBA00047899"/>
    </source>
</evidence>
<dbReference type="PANTHER" id="PTHR24346">
    <property type="entry name" value="MAP/MICROTUBULE AFFINITY-REGULATING KINASE"/>
    <property type="match status" value="1"/>
</dbReference>
<keyword evidence="2" id="KW-0723">Serine/threonine-protein kinase</keyword>
<dbReference type="Proteomes" id="UP000823405">
    <property type="component" value="Unassembled WGS sequence"/>
</dbReference>
<comment type="caution">
    <text evidence="11">The sequence shown here is derived from an EMBL/GenBank/DDBJ whole genome shotgun (WGS) entry which is preliminary data.</text>
</comment>
<keyword evidence="5 11" id="KW-0418">Kinase</keyword>
<evidence type="ECO:0000256" key="1">
    <source>
        <dbReference type="ARBA" id="ARBA00012513"/>
    </source>
</evidence>
<protein>
    <recommendedName>
        <fullName evidence="1">non-specific serine/threonine protein kinase</fullName>
        <ecNumber evidence="1">2.7.11.1</ecNumber>
    </recommendedName>
</protein>
<comment type="catalytic activity">
    <reaction evidence="7">
        <text>L-threonyl-[protein] + ATP = O-phospho-L-threonyl-[protein] + ADP + H(+)</text>
        <dbReference type="Rhea" id="RHEA:46608"/>
        <dbReference type="Rhea" id="RHEA-COMP:11060"/>
        <dbReference type="Rhea" id="RHEA-COMP:11605"/>
        <dbReference type="ChEBI" id="CHEBI:15378"/>
        <dbReference type="ChEBI" id="CHEBI:30013"/>
        <dbReference type="ChEBI" id="CHEBI:30616"/>
        <dbReference type="ChEBI" id="CHEBI:61977"/>
        <dbReference type="ChEBI" id="CHEBI:456216"/>
        <dbReference type="EC" id="2.7.11.1"/>
    </reaction>
</comment>
<dbReference type="Gene3D" id="3.30.200.20">
    <property type="entry name" value="Phosphorylase Kinase, domain 1"/>
    <property type="match status" value="1"/>
</dbReference>
<keyword evidence="4 9" id="KW-0547">Nucleotide-binding</keyword>
<keyword evidence="3" id="KW-0808">Transferase</keyword>
<reference evidence="11" key="1">
    <citation type="journal article" date="2020" name="Fungal Divers.">
        <title>Resolving the Mortierellaceae phylogeny through synthesis of multi-gene phylogenetics and phylogenomics.</title>
        <authorList>
            <person name="Vandepol N."/>
            <person name="Liber J."/>
            <person name="Desiro A."/>
            <person name="Na H."/>
            <person name="Kennedy M."/>
            <person name="Barry K."/>
            <person name="Grigoriev I.V."/>
            <person name="Miller A.N."/>
            <person name="O'Donnell K."/>
            <person name="Stajich J.E."/>
            <person name="Bonito G."/>
        </authorList>
    </citation>
    <scope>NUCLEOTIDE SEQUENCE</scope>
    <source>
        <strain evidence="11">NVP60</strain>
    </source>
</reference>
<organism evidence="11 12">
    <name type="scientific">Linnemannia gamsii</name>
    <dbReference type="NCBI Taxonomy" id="64522"/>
    <lineage>
        <taxon>Eukaryota</taxon>
        <taxon>Fungi</taxon>
        <taxon>Fungi incertae sedis</taxon>
        <taxon>Mucoromycota</taxon>
        <taxon>Mortierellomycotina</taxon>
        <taxon>Mortierellomycetes</taxon>
        <taxon>Mortierellales</taxon>
        <taxon>Mortierellaceae</taxon>
        <taxon>Linnemannia</taxon>
    </lineage>
</organism>
<sequence>MYKHLSAPTLPEASQTVVARAEQIGDYELGDTLGVGAYAVVRLATHRKSAVKAAVKIIPKDSERGLAKSIQKELTIHRGLHHRNISKFLESKEEPECIYIFVEYAAAGELFDKIEPDRGIQEDLAHLYFLQLISGVVLQEEYSGDAVDIWSCGIILYVMMIGNTPWELPSADSEEFRLYQESRENPKHEPWNRLQGPVRKLLLGMLRINPTKRYSIKLILRDEWYN</sequence>
<proteinExistence type="predicted"/>
<accession>A0A9P6R036</accession>
<dbReference type="Gene3D" id="1.10.510.10">
    <property type="entry name" value="Transferase(Phosphotransferase) domain 1"/>
    <property type="match status" value="1"/>
</dbReference>
<evidence type="ECO:0000256" key="5">
    <source>
        <dbReference type="ARBA" id="ARBA00022777"/>
    </source>
</evidence>
<evidence type="ECO:0000259" key="10">
    <source>
        <dbReference type="PROSITE" id="PS50011"/>
    </source>
</evidence>
<dbReference type="AlphaFoldDB" id="A0A9P6R036"/>
<evidence type="ECO:0000256" key="9">
    <source>
        <dbReference type="PROSITE-ProRule" id="PRU10141"/>
    </source>
</evidence>
<dbReference type="EC" id="2.7.11.1" evidence="1"/>
<evidence type="ECO:0000256" key="3">
    <source>
        <dbReference type="ARBA" id="ARBA00022679"/>
    </source>
</evidence>
<dbReference type="OrthoDB" id="539158at2759"/>
<evidence type="ECO:0000256" key="2">
    <source>
        <dbReference type="ARBA" id="ARBA00022527"/>
    </source>
</evidence>
<dbReference type="GO" id="GO:0005524">
    <property type="term" value="F:ATP binding"/>
    <property type="evidence" value="ECO:0007669"/>
    <property type="project" value="UniProtKB-UniRule"/>
</dbReference>
<dbReference type="Pfam" id="PF00069">
    <property type="entry name" value="Pkinase"/>
    <property type="match status" value="2"/>
</dbReference>
<comment type="catalytic activity">
    <reaction evidence="8">
        <text>L-seryl-[protein] + ATP = O-phospho-L-seryl-[protein] + ADP + H(+)</text>
        <dbReference type="Rhea" id="RHEA:17989"/>
        <dbReference type="Rhea" id="RHEA-COMP:9863"/>
        <dbReference type="Rhea" id="RHEA-COMP:11604"/>
        <dbReference type="ChEBI" id="CHEBI:15378"/>
        <dbReference type="ChEBI" id="CHEBI:29999"/>
        <dbReference type="ChEBI" id="CHEBI:30616"/>
        <dbReference type="ChEBI" id="CHEBI:83421"/>
        <dbReference type="ChEBI" id="CHEBI:456216"/>
        <dbReference type="EC" id="2.7.11.1"/>
    </reaction>
</comment>
<feature type="domain" description="Protein kinase" evidence="10">
    <location>
        <begin position="27"/>
        <end position="226"/>
    </location>
</feature>
<dbReference type="GO" id="GO:0004674">
    <property type="term" value="F:protein serine/threonine kinase activity"/>
    <property type="evidence" value="ECO:0007669"/>
    <property type="project" value="UniProtKB-KW"/>
</dbReference>
<dbReference type="GO" id="GO:0005737">
    <property type="term" value="C:cytoplasm"/>
    <property type="evidence" value="ECO:0007669"/>
    <property type="project" value="TreeGrafter"/>
</dbReference>
<evidence type="ECO:0000256" key="4">
    <source>
        <dbReference type="ARBA" id="ARBA00022741"/>
    </source>
</evidence>
<keyword evidence="6 9" id="KW-0067">ATP-binding</keyword>
<dbReference type="PROSITE" id="PS00107">
    <property type="entry name" value="PROTEIN_KINASE_ATP"/>
    <property type="match status" value="1"/>
</dbReference>
<dbReference type="PROSITE" id="PS50011">
    <property type="entry name" value="PROTEIN_KINASE_DOM"/>
    <property type="match status" value="1"/>
</dbReference>
<dbReference type="GO" id="GO:0035556">
    <property type="term" value="P:intracellular signal transduction"/>
    <property type="evidence" value="ECO:0007669"/>
    <property type="project" value="TreeGrafter"/>
</dbReference>
<evidence type="ECO:0000256" key="6">
    <source>
        <dbReference type="ARBA" id="ARBA00022840"/>
    </source>
</evidence>
<dbReference type="SUPFAM" id="SSF56112">
    <property type="entry name" value="Protein kinase-like (PK-like)"/>
    <property type="match status" value="1"/>
</dbReference>
<dbReference type="InterPro" id="IPR011009">
    <property type="entry name" value="Kinase-like_dom_sf"/>
</dbReference>
<dbReference type="EMBL" id="JAAAIN010000937">
    <property type="protein sequence ID" value="KAG0309403.1"/>
    <property type="molecule type" value="Genomic_DNA"/>
</dbReference>
<evidence type="ECO:0000256" key="8">
    <source>
        <dbReference type="ARBA" id="ARBA00048679"/>
    </source>
</evidence>
<dbReference type="InterPro" id="IPR000719">
    <property type="entry name" value="Prot_kinase_dom"/>
</dbReference>
<feature type="non-terminal residue" evidence="11">
    <location>
        <position position="1"/>
    </location>
</feature>
<dbReference type="InterPro" id="IPR017441">
    <property type="entry name" value="Protein_kinase_ATP_BS"/>
</dbReference>
<feature type="binding site" evidence="9">
    <location>
        <position position="56"/>
    </location>
    <ligand>
        <name>ATP</name>
        <dbReference type="ChEBI" id="CHEBI:30616"/>
    </ligand>
</feature>
<dbReference type="PANTHER" id="PTHR24346:SF107">
    <property type="entry name" value="SERINE_THREONINE-PROTEIN KINASE CHK1"/>
    <property type="match status" value="1"/>
</dbReference>
<evidence type="ECO:0000313" key="12">
    <source>
        <dbReference type="Proteomes" id="UP000823405"/>
    </source>
</evidence>
<gene>
    <name evidence="11" type="primary">CHK1</name>
    <name evidence="11" type="ORF">BGZ97_013082</name>
</gene>